<dbReference type="OrthoDB" id="432645at2759"/>
<dbReference type="STRING" id="796925.A0A137NV57"/>
<organism evidence="4 5">
    <name type="scientific">Conidiobolus coronatus (strain ATCC 28846 / CBS 209.66 / NRRL 28638)</name>
    <name type="common">Delacroixia coronata</name>
    <dbReference type="NCBI Taxonomy" id="796925"/>
    <lineage>
        <taxon>Eukaryota</taxon>
        <taxon>Fungi</taxon>
        <taxon>Fungi incertae sedis</taxon>
        <taxon>Zoopagomycota</taxon>
        <taxon>Entomophthoromycotina</taxon>
        <taxon>Entomophthoromycetes</taxon>
        <taxon>Entomophthorales</taxon>
        <taxon>Ancylistaceae</taxon>
        <taxon>Conidiobolus</taxon>
    </lineage>
</organism>
<dbReference type="Gene3D" id="2.30.30.790">
    <property type="match status" value="1"/>
</dbReference>
<reference evidence="4 5" key="1">
    <citation type="journal article" date="2015" name="Genome Biol. Evol.">
        <title>Phylogenomic analyses indicate that early fungi evolved digesting cell walls of algal ancestors of land plants.</title>
        <authorList>
            <person name="Chang Y."/>
            <person name="Wang S."/>
            <person name="Sekimoto S."/>
            <person name="Aerts A.L."/>
            <person name="Choi C."/>
            <person name="Clum A."/>
            <person name="LaButti K.M."/>
            <person name="Lindquist E.A."/>
            <person name="Yee Ngan C."/>
            <person name="Ohm R.A."/>
            <person name="Salamov A.A."/>
            <person name="Grigoriev I.V."/>
            <person name="Spatafora J.W."/>
            <person name="Berbee M.L."/>
        </authorList>
    </citation>
    <scope>NUCLEOTIDE SEQUENCE [LARGE SCALE GENOMIC DNA]</scope>
    <source>
        <strain evidence="4 5">NRRL 28638</strain>
    </source>
</reference>
<dbReference type="InterPro" id="IPR001857">
    <property type="entry name" value="Ribosomal_bL19"/>
</dbReference>
<dbReference type="Pfam" id="PF01245">
    <property type="entry name" value="Ribosomal_L19"/>
    <property type="match status" value="1"/>
</dbReference>
<dbReference type="PANTHER" id="PTHR15680">
    <property type="entry name" value="RIBOSOMAL PROTEIN L19"/>
    <property type="match status" value="1"/>
</dbReference>
<dbReference type="OMA" id="MGVCIAI"/>
<dbReference type="SUPFAM" id="SSF50104">
    <property type="entry name" value="Translation proteins SH3-like domain"/>
    <property type="match status" value="1"/>
</dbReference>
<dbReference type="Proteomes" id="UP000070444">
    <property type="component" value="Unassembled WGS sequence"/>
</dbReference>
<keyword evidence="5" id="KW-1185">Reference proteome</keyword>
<dbReference type="PANTHER" id="PTHR15680:SF9">
    <property type="entry name" value="LARGE RIBOSOMAL SUBUNIT PROTEIN BL19M"/>
    <property type="match status" value="1"/>
</dbReference>
<keyword evidence="3" id="KW-0687">Ribonucleoprotein</keyword>
<accession>A0A137NV57</accession>
<evidence type="ECO:0000313" key="5">
    <source>
        <dbReference type="Proteomes" id="UP000070444"/>
    </source>
</evidence>
<dbReference type="GO" id="GO:0006412">
    <property type="term" value="P:translation"/>
    <property type="evidence" value="ECO:0007669"/>
    <property type="project" value="InterPro"/>
</dbReference>
<dbReference type="InterPro" id="IPR038657">
    <property type="entry name" value="Ribosomal_bL19_sf"/>
</dbReference>
<keyword evidence="2" id="KW-0689">Ribosomal protein</keyword>
<evidence type="ECO:0008006" key="6">
    <source>
        <dbReference type="Google" id="ProtNLM"/>
    </source>
</evidence>
<evidence type="ECO:0000256" key="3">
    <source>
        <dbReference type="ARBA" id="ARBA00023274"/>
    </source>
</evidence>
<name>A0A137NV57_CONC2</name>
<gene>
    <name evidence="4" type="ORF">CONCODRAFT_61524</name>
</gene>
<dbReference type="AlphaFoldDB" id="A0A137NV57"/>
<evidence type="ECO:0000313" key="4">
    <source>
        <dbReference type="EMBL" id="KXN66670.1"/>
    </source>
</evidence>
<dbReference type="GO" id="GO:0005762">
    <property type="term" value="C:mitochondrial large ribosomal subunit"/>
    <property type="evidence" value="ECO:0007669"/>
    <property type="project" value="TreeGrafter"/>
</dbReference>
<dbReference type="EMBL" id="KQ964699">
    <property type="protein sequence ID" value="KXN66670.1"/>
    <property type="molecule type" value="Genomic_DNA"/>
</dbReference>
<dbReference type="GO" id="GO:0003735">
    <property type="term" value="F:structural constituent of ribosome"/>
    <property type="evidence" value="ECO:0007669"/>
    <property type="project" value="InterPro"/>
</dbReference>
<proteinExistence type="inferred from homology"/>
<dbReference type="InterPro" id="IPR008991">
    <property type="entry name" value="Translation_prot_SH3-like_sf"/>
</dbReference>
<comment type="similarity">
    <text evidence="1">Belongs to the bacterial ribosomal protein bL19 family.</text>
</comment>
<evidence type="ECO:0000256" key="1">
    <source>
        <dbReference type="ARBA" id="ARBA00005781"/>
    </source>
</evidence>
<evidence type="ECO:0000256" key="2">
    <source>
        <dbReference type="ARBA" id="ARBA00022980"/>
    </source>
</evidence>
<sequence length="125" mass="14515">MTHIRNDLVERQNIDGRKILFSQHGKDRMVPGDIVQVEFWRNMLKKSSTSFVGICIGIDRKNIATSITLRNLILKVGVEQKFKVYSPLIKSIKRVKLAEDFRRAKLFYVRDQPKKAKLSRAKGLM</sequence>
<protein>
    <recommendedName>
        <fullName evidence="6">50S ribosomal protein L19</fullName>
    </recommendedName>
</protein>